<dbReference type="Pfam" id="PF13847">
    <property type="entry name" value="Methyltransf_31"/>
    <property type="match status" value="1"/>
</dbReference>
<dbReference type="GO" id="GO:0005783">
    <property type="term" value="C:endoplasmic reticulum"/>
    <property type="evidence" value="ECO:0007669"/>
    <property type="project" value="TreeGrafter"/>
</dbReference>
<dbReference type="SUPFAM" id="SSF53335">
    <property type="entry name" value="S-adenosyl-L-methionine-dependent methyltransferases"/>
    <property type="match status" value="1"/>
</dbReference>
<evidence type="ECO:0000259" key="1">
    <source>
        <dbReference type="Pfam" id="PF13847"/>
    </source>
</evidence>
<protein>
    <recommendedName>
        <fullName evidence="1">Methyltransferase domain-containing protein</fullName>
    </recommendedName>
</protein>
<dbReference type="InterPro" id="IPR050447">
    <property type="entry name" value="Erg6_SMT_methyltransf"/>
</dbReference>
<dbReference type="InterPro" id="IPR025714">
    <property type="entry name" value="Methyltranfer_dom"/>
</dbReference>
<dbReference type="PANTHER" id="PTHR44068:SF4">
    <property type="entry name" value="S-ADENOSYL-METHIONINE-STEROL-C-METHYLTRANSFERAS (AFU_ORTHOLOGUE AFUA_4G09190)"/>
    <property type="match status" value="1"/>
</dbReference>
<sequence length="362" mass="40619">MSVVASKSVSTISSLANSTFDAVLYIVGVDSYRVRTRAHALYSLATIDQKSVDAFLASYMLFDGDWSNDNGKNENHIIDYYHVINHLCALGNVEKMYIPPLRDPKVGLCANQELYELKMMEDILVQPDGKQTDKRVLDIGCGRGRVAMHTARATGASVCGMNIDPSQIANAKEYSAMIGLKERTDFKVGSINDPLPYADEEFDAAYNIQAFTYSQDKVALFKEIFRLLKPGSKFSYLDWVLLDNYDPNNKEHVDHVKKTMPFIGAVDTVHYSEIERAMEAAGFVVTHSADASIGGHQGPLINSERKTYGWLRTFARVFLPVRFMHMLKRLRVYAEAFVAADELRIATTSYQIVCQKPKAIKN</sequence>
<reference evidence="2" key="1">
    <citation type="submission" date="2021-01" db="EMBL/GenBank/DDBJ databases">
        <authorList>
            <person name="Corre E."/>
            <person name="Pelletier E."/>
            <person name="Niang G."/>
            <person name="Scheremetjew M."/>
            <person name="Finn R."/>
            <person name="Kale V."/>
            <person name="Holt S."/>
            <person name="Cochrane G."/>
            <person name="Meng A."/>
            <person name="Brown T."/>
            <person name="Cohen L."/>
        </authorList>
    </citation>
    <scope>NUCLEOTIDE SEQUENCE</scope>
    <source>
        <strain evidence="2">Isolate 1302-5</strain>
    </source>
</reference>
<evidence type="ECO:0000313" key="2">
    <source>
        <dbReference type="EMBL" id="CAE2234944.1"/>
    </source>
</evidence>
<dbReference type="GO" id="GO:0003838">
    <property type="term" value="F:sterol 24-C-methyltransferase activity"/>
    <property type="evidence" value="ECO:0007669"/>
    <property type="project" value="TreeGrafter"/>
</dbReference>
<accession>A0A7S4INL3</accession>
<dbReference type="CDD" id="cd02440">
    <property type="entry name" value="AdoMet_MTases"/>
    <property type="match status" value="1"/>
</dbReference>
<dbReference type="PANTHER" id="PTHR44068">
    <property type="entry name" value="ZGC:194242"/>
    <property type="match status" value="1"/>
</dbReference>
<dbReference type="AlphaFoldDB" id="A0A7S4INL3"/>
<dbReference type="InterPro" id="IPR029063">
    <property type="entry name" value="SAM-dependent_MTases_sf"/>
</dbReference>
<dbReference type="EMBL" id="HBKQ01019894">
    <property type="protein sequence ID" value="CAE2234944.1"/>
    <property type="molecule type" value="Transcribed_RNA"/>
</dbReference>
<organism evidence="2">
    <name type="scientific">Odontella aurita</name>
    <dbReference type="NCBI Taxonomy" id="265563"/>
    <lineage>
        <taxon>Eukaryota</taxon>
        <taxon>Sar</taxon>
        <taxon>Stramenopiles</taxon>
        <taxon>Ochrophyta</taxon>
        <taxon>Bacillariophyta</taxon>
        <taxon>Mediophyceae</taxon>
        <taxon>Biddulphiophycidae</taxon>
        <taxon>Eupodiscales</taxon>
        <taxon>Odontellaceae</taxon>
        <taxon>Odontella</taxon>
    </lineage>
</organism>
<name>A0A7S4INL3_9STRA</name>
<gene>
    <name evidence="2" type="ORF">OAUR00152_LOCUS13435</name>
</gene>
<dbReference type="GO" id="GO:0006696">
    <property type="term" value="P:ergosterol biosynthetic process"/>
    <property type="evidence" value="ECO:0007669"/>
    <property type="project" value="TreeGrafter"/>
</dbReference>
<proteinExistence type="predicted"/>
<feature type="domain" description="Methyltransferase" evidence="1">
    <location>
        <begin position="132"/>
        <end position="259"/>
    </location>
</feature>
<dbReference type="Gene3D" id="3.40.50.150">
    <property type="entry name" value="Vaccinia Virus protein VP39"/>
    <property type="match status" value="1"/>
</dbReference>